<accession>A0A919PGK2</accession>
<dbReference type="CDD" id="cd09008">
    <property type="entry name" value="MTAN"/>
    <property type="match status" value="1"/>
</dbReference>
<dbReference type="GO" id="GO:0005829">
    <property type="term" value="C:cytosol"/>
    <property type="evidence" value="ECO:0007669"/>
    <property type="project" value="TreeGrafter"/>
</dbReference>
<dbReference type="GO" id="GO:0019284">
    <property type="term" value="P:L-methionine salvage from S-adenosylmethionine"/>
    <property type="evidence" value="ECO:0007669"/>
    <property type="project" value="TreeGrafter"/>
</dbReference>
<dbReference type="PANTHER" id="PTHR46832:SF1">
    <property type="entry name" value="5'-METHYLTHIOADENOSINE_S-ADENOSYLHOMOCYSTEINE NUCLEOSIDASE"/>
    <property type="match status" value="1"/>
</dbReference>
<evidence type="ECO:0000313" key="3">
    <source>
        <dbReference type="Proteomes" id="UP000660611"/>
    </source>
</evidence>
<dbReference type="SUPFAM" id="SSF53167">
    <property type="entry name" value="Purine and uridine phosphorylases"/>
    <property type="match status" value="1"/>
</dbReference>
<dbReference type="GO" id="GO:0009116">
    <property type="term" value="P:nucleoside metabolic process"/>
    <property type="evidence" value="ECO:0007669"/>
    <property type="project" value="InterPro"/>
</dbReference>
<feature type="domain" description="Nucleoside phosphorylase" evidence="1">
    <location>
        <begin position="6"/>
        <end position="242"/>
    </location>
</feature>
<proteinExistence type="predicted"/>
<organism evidence="2 3">
    <name type="scientific">Dactylosporangium siamense</name>
    <dbReference type="NCBI Taxonomy" id="685454"/>
    <lineage>
        <taxon>Bacteria</taxon>
        <taxon>Bacillati</taxon>
        <taxon>Actinomycetota</taxon>
        <taxon>Actinomycetes</taxon>
        <taxon>Micromonosporales</taxon>
        <taxon>Micromonosporaceae</taxon>
        <taxon>Dactylosporangium</taxon>
    </lineage>
</organism>
<reference evidence="2" key="1">
    <citation type="submission" date="2021-01" db="EMBL/GenBank/DDBJ databases">
        <title>Whole genome shotgun sequence of Dactylosporangium siamense NBRC 106093.</title>
        <authorList>
            <person name="Komaki H."/>
            <person name="Tamura T."/>
        </authorList>
    </citation>
    <scope>NUCLEOTIDE SEQUENCE</scope>
    <source>
        <strain evidence="2">NBRC 106093</strain>
    </source>
</reference>
<evidence type="ECO:0000313" key="2">
    <source>
        <dbReference type="EMBL" id="GIG43792.1"/>
    </source>
</evidence>
<dbReference type="RefSeq" id="WP_203845638.1">
    <property type="nucleotide sequence ID" value="NZ_BAAAVW010000006.1"/>
</dbReference>
<keyword evidence="3" id="KW-1185">Reference proteome</keyword>
<comment type="caution">
    <text evidence="2">The sequence shown here is derived from an EMBL/GenBank/DDBJ whole genome shotgun (WGS) entry which is preliminary data.</text>
</comment>
<dbReference type="Pfam" id="PF01048">
    <property type="entry name" value="PNP_UDP_1"/>
    <property type="match status" value="1"/>
</dbReference>
<dbReference type="InterPro" id="IPR035994">
    <property type="entry name" value="Nucleoside_phosphorylase_sf"/>
</dbReference>
<evidence type="ECO:0000259" key="1">
    <source>
        <dbReference type="Pfam" id="PF01048"/>
    </source>
</evidence>
<dbReference type="InterPro" id="IPR000845">
    <property type="entry name" value="Nucleoside_phosphorylase_d"/>
</dbReference>
<dbReference type="PANTHER" id="PTHR46832">
    <property type="entry name" value="5'-METHYLTHIOADENOSINE/S-ADENOSYLHOMOCYSTEINE NUCLEOSIDASE"/>
    <property type="match status" value="1"/>
</dbReference>
<dbReference type="GO" id="GO:0008930">
    <property type="term" value="F:methylthioadenosine nucleosidase activity"/>
    <property type="evidence" value="ECO:0007669"/>
    <property type="project" value="TreeGrafter"/>
</dbReference>
<protein>
    <submittedName>
        <fullName evidence="2">Purine phosphorylase</fullName>
    </submittedName>
</protein>
<name>A0A919PGK2_9ACTN</name>
<dbReference type="Proteomes" id="UP000660611">
    <property type="component" value="Unassembled WGS sequence"/>
</dbReference>
<dbReference type="GO" id="GO:0008782">
    <property type="term" value="F:adenosylhomocysteine nucleosidase activity"/>
    <property type="evidence" value="ECO:0007669"/>
    <property type="project" value="TreeGrafter"/>
</dbReference>
<dbReference type="Gene3D" id="3.40.50.1580">
    <property type="entry name" value="Nucleoside phosphorylase domain"/>
    <property type="match status" value="1"/>
</dbReference>
<sequence>MNGSPVVVLTALNLEYQAVRGQLVRTHVHRHRAGTRFEVGTLAGGRCTIALALVGKGNNPAAVLAERAMAEFDPQAVLFVGVAGSLWPSIALGDVVVATHVYAYHGGTSEDDGLKARPRVWEVPHEPDQIARHLARDGGWARRLPPAVPVPPVHFGPIAAGEVVQDSAVAAHAAWVRQHYNDALAIEMEAAGVAQAGHLNRSLPVVVVRGISDMADGTKTATDGVNWQPRAVANAAAFAVALAEQLSAERRADQRVSVVANRRSAGMGPTFNNTAKDNARVGMQVGVVKGDVHASPVAAGAIELSVKLADLRAAVERARERGRLDEDTYVAARAELDVATEAVDAPAPQRKAPLLMALRRLGGLVGDVADLAAKVAAVVAVVKGMS</sequence>
<dbReference type="AlphaFoldDB" id="A0A919PGK2"/>
<gene>
    <name evidence="2" type="ORF">Dsi01nite_018330</name>
</gene>
<dbReference type="EMBL" id="BONQ01000026">
    <property type="protein sequence ID" value="GIG43792.1"/>
    <property type="molecule type" value="Genomic_DNA"/>
</dbReference>